<dbReference type="GO" id="GO:0005886">
    <property type="term" value="C:plasma membrane"/>
    <property type="evidence" value="ECO:0007669"/>
    <property type="project" value="UniProtKB-ARBA"/>
</dbReference>
<dbReference type="InterPro" id="IPR003593">
    <property type="entry name" value="AAA+_ATPase"/>
</dbReference>
<keyword evidence="6" id="KW-1278">Translocase</keyword>
<keyword evidence="13" id="KW-1185">Reference proteome</keyword>
<dbReference type="CDD" id="cd03258">
    <property type="entry name" value="ABC_MetN_methionine_transporter"/>
    <property type="match status" value="1"/>
</dbReference>
<evidence type="ECO:0000256" key="1">
    <source>
        <dbReference type="ARBA" id="ARBA00005417"/>
    </source>
</evidence>
<dbReference type="OrthoDB" id="4283894at2"/>
<protein>
    <submittedName>
        <fullName evidence="12">ABC transporter, ATP-binding protein</fullName>
    </submittedName>
</protein>
<dbReference type="PROSITE" id="PS50893">
    <property type="entry name" value="ABC_TRANSPORTER_2"/>
    <property type="match status" value="1"/>
</dbReference>
<dbReference type="InterPro" id="IPR003439">
    <property type="entry name" value="ABC_transporter-like_ATP-bd"/>
</dbReference>
<organism evidence="12 13">
    <name type="scientific">Gleimia coleocanis DSM 15436</name>
    <dbReference type="NCBI Taxonomy" id="525245"/>
    <lineage>
        <taxon>Bacteria</taxon>
        <taxon>Bacillati</taxon>
        <taxon>Actinomycetota</taxon>
        <taxon>Actinomycetes</taxon>
        <taxon>Actinomycetales</taxon>
        <taxon>Actinomycetaceae</taxon>
        <taxon>Gleimia</taxon>
    </lineage>
</organism>
<dbReference type="InterPro" id="IPR041701">
    <property type="entry name" value="MetN_ABC"/>
</dbReference>
<sequence length="332" mass="35584">MSATISLHDVTKCYTIRGGADVVALNHVNLEIEAGAIHGIVGQSGAGKSTLIRCLTALEHPTEGEILVGGQNLSALSEKELRLERRQIGMVFQAANLFDARTALENVAYPLRITGVSKEEARAKATELLQVVGLRGRENSYPSQLSGGQRQRVGIARALAAKPSILLCDEPTSALDSETTRQVLALLQQIRDHFGVTIVIITHEMEVVRSICDSVSLLEHGQVIETGKIKDVVADPNSRLARELVPVPSINRDDIPKGHVVIDTAFTSHPGIPTGAELLSIASSFGADVAAGTFESLPNVQVGRLALTVEQGDAWNVIEAFRSRGFHAEVRS</sequence>
<evidence type="ECO:0000313" key="13">
    <source>
        <dbReference type="Proteomes" id="UP000010301"/>
    </source>
</evidence>
<evidence type="ECO:0000259" key="11">
    <source>
        <dbReference type="PROSITE" id="PS50893"/>
    </source>
</evidence>
<evidence type="ECO:0000313" key="12">
    <source>
        <dbReference type="EMBL" id="EEH63275.1"/>
    </source>
</evidence>
<feature type="domain" description="ABC transporter" evidence="11">
    <location>
        <begin position="5"/>
        <end position="245"/>
    </location>
</feature>
<dbReference type="Pfam" id="PF00005">
    <property type="entry name" value="ABC_tran"/>
    <property type="match status" value="1"/>
</dbReference>
<dbReference type="SMART" id="SM00382">
    <property type="entry name" value="AAA"/>
    <property type="match status" value="1"/>
</dbReference>
<dbReference type="SUPFAM" id="SSF52540">
    <property type="entry name" value="P-loop containing nucleoside triphosphate hydrolases"/>
    <property type="match status" value="1"/>
</dbReference>
<evidence type="ECO:0000256" key="3">
    <source>
        <dbReference type="ARBA" id="ARBA00022475"/>
    </source>
</evidence>
<evidence type="ECO:0000256" key="7">
    <source>
        <dbReference type="ARBA" id="ARBA00022970"/>
    </source>
</evidence>
<dbReference type="InterPro" id="IPR050086">
    <property type="entry name" value="MetN_ABC_transporter-like"/>
</dbReference>
<gene>
    <name evidence="12" type="ORF">HMPREF0044_1514</name>
</gene>
<dbReference type="STRING" id="525245.HMPREF0044_1514"/>
<keyword evidence="2" id="KW-0813">Transport</keyword>
<keyword evidence="8" id="KW-0472">Membrane</keyword>
<evidence type="ECO:0000256" key="9">
    <source>
        <dbReference type="ARBA" id="ARBA00054718"/>
    </source>
</evidence>
<keyword evidence="4" id="KW-0547">Nucleotide-binding</keyword>
<dbReference type="eggNOG" id="COG1135">
    <property type="taxonomic scope" value="Bacteria"/>
</dbReference>
<evidence type="ECO:0000256" key="10">
    <source>
        <dbReference type="ARBA" id="ARBA00063837"/>
    </source>
</evidence>
<dbReference type="PANTHER" id="PTHR43166:SF30">
    <property type="entry name" value="METHIONINE IMPORT ATP-BINDING PROTEIN METN"/>
    <property type="match status" value="1"/>
</dbReference>
<reference evidence="12 13" key="1">
    <citation type="submission" date="2009-01" db="EMBL/GenBank/DDBJ databases">
        <authorList>
            <person name="Qin X."/>
            <person name="Bachman B."/>
            <person name="Battles P."/>
            <person name="Bell A."/>
            <person name="Bess C."/>
            <person name="Bickham C."/>
            <person name="Chaboub L."/>
            <person name="Chen D."/>
            <person name="Coyle M."/>
            <person name="Deiros D.R."/>
            <person name="Dinh H."/>
            <person name="Forbes L."/>
            <person name="Fowler G."/>
            <person name="Francisco L."/>
            <person name="Fu Q."/>
            <person name="Gubbala S."/>
            <person name="Hale W."/>
            <person name="Han Y."/>
            <person name="Hemphill L."/>
            <person name="Highlander S.K."/>
            <person name="Hirani K."/>
            <person name="Hogues M."/>
            <person name="Jackson L."/>
            <person name="Jakkamsetti A."/>
            <person name="Javaid M."/>
            <person name="Jiang H."/>
            <person name="Korchina V."/>
            <person name="Kovar C."/>
            <person name="Lara F."/>
            <person name="Lee S."/>
            <person name="Mata R."/>
            <person name="Mathew T."/>
            <person name="Moen C."/>
            <person name="Morales K."/>
            <person name="Munidasa M."/>
            <person name="Nazareth L."/>
            <person name="Ngo R."/>
            <person name="Nguyen L."/>
            <person name="Okwuonu G."/>
            <person name="Ongeri F."/>
            <person name="Patil S."/>
            <person name="Petrosino J."/>
            <person name="Pham C."/>
            <person name="Pham P."/>
            <person name="Pu L.-L."/>
            <person name="Puazo M."/>
            <person name="Raj R."/>
            <person name="Reid J."/>
            <person name="Rouhana J."/>
            <person name="Saada N."/>
            <person name="Shang Y."/>
            <person name="Simmons D."/>
            <person name="Thornton R."/>
            <person name="Warren J."/>
            <person name="Weissenberger G."/>
            <person name="Zhang J."/>
            <person name="Zhang L."/>
            <person name="Zhou C."/>
            <person name="Zhu D."/>
            <person name="Muzny D."/>
            <person name="Worley K."/>
            <person name="Gibbs R."/>
        </authorList>
    </citation>
    <scope>NUCLEOTIDE SEQUENCE [LARGE SCALE GENOMIC DNA]</scope>
    <source>
        <strain evidence="12 13">DSM 15436</strain>
    </source>
</reference>
<dbReference type="EMBL" id="ACFG01000037">
    <property type="protein sequence ID" value="EEH63275.1"/>
    <property type="molecule type" value="Genomic_DNA"/>
</dbReference>
<dbReference type="Gene3D" id="3.40.50.300">
    <property type="entry name" value="P-loop containing nucleotide triphosphate hydrolases"/>
    <property type="match status" value="1"/>
</dbReference>
<dbReference type="Proteomes" id="UP000010301">
    <property type="component" value="Unassembled WGS sequence"/>
</dbReference>
<dbReference type="GO" id="GO:0006865">
    <property type="term" value="P:amino acid transport"/>
    <property type="evidence" value="ECO:0007669"/>
    <property type="project" value="UniProtKB-KW"/>
</dbReference>
<keyword evidence="5 12" id="KW-0067">ATP-binding</keyword>
<dbReference type="RefSeq" id="WP_006546973.1">
    <property type="nucleotide sequence ID" value="NZ_DS999544.1"/>
</dbReference>
<name>C0W261_9ACTO</name>
<dbReference type="PANTHER" id="PTHR43166">
    <property type="entry name" value="AMINO ACID IMPORT ATP-BINDING PROTEIN"/>
    <property type="match status" value="1"/>
</dbReference>
<dbReference type="FunFam" id="3.40.50.300:FF:000056">
    <property type="entry name" value="Cell division ATP-binding protein FtsE"/>
    <property type="match status" value="1"/>
</dbReference>
<accession>C0W261</accession>
<evidence type="ECO:0000256" key="8">
    <source>
        <dbReference type="ARBA" id="ARBA00023136"/>
    </source>
</evidence>
<dbReference type="InterPro" id="IPR027417">
    <property type="entry name" value="P-loop_NTPase"/>
</dbReference>
<keyword evidence="3" id="KW-1003">Cell membrane</keyword>
<comment type="subunit">
    <text evidence="10">Homodimer. Forms a membrane-associated complex with FtsX.</text>
</comment>
<comment type="function">
    <text evidence="9">Part of the ABC transporter FtsEX involved in cellular division. Has ATPase activity.</text>
</comment>
<evidence type="ECO:0000256" key="5">
    <source>
        <dbReference type="ARBA" id="ARBA00022840"/>
    </source>
</evidence>
<dbReference type="InterPro" id="IPR017871">
    <property type="entry name" value="ABC_transporter-like_CS"/>
</dbReference>
<dbReference type="GO" id="GO:0016887">
    <property type="term" value="F:ATP hydrolysis activity"/>
    <property type="evidence" value="ECO:0007669"/>
    <property type="project" value="InterPro"/>
</dbReference>
<evidence type="ECO:0000256" key="2">
    <source>
        <dbReference type="ARBA" id="ARBA00022448"/>
    </source>
</evidence>
<keyword evidence="7" id="KW-0029">Amino-acid transport</keyword>
<evidence type="ECO:0000256" key="6">
    <source>
        <dbReference type="ARBA" id="ARBA00022967"/>
    </source>
</evidence>
<comment type="caution">
    <text evidence="12">The sequence shown here is derived from an EMBL/GenBank/DDBJ whole genome shotgun (WGS) entry which is preliminary data.</text>
</comment>
<proteinExistence type="inferred from homology"/>
<dbReference type="HOGENOM" id="CLU_000604_1_3_11"/>
<dbReference type="AlphaFoldDB" id="C0W261"/>
<comment type="similarity">
    <text evidence="1">Belongs to the ABC transporter superfamily.</text>
</comment>
<dbReference type="GO" id="GO:0005524">
    <property type="term" value="F:ATP binding"/>
    <property type="evidence" value="ECO:0007669"/>
    <property type="project" value="UniProtKB-KW"/>
</dbReference>
<evidence type="ECO:0000256" key="4">
    <source>
        <dbReference type="ARBA" id="ARBA00022741"/>
    </source>
</evidence>
<dbReference type="PROSITE" id="PS00211">
    <property type="entry name" value="ABC_TRANSPORTER_1"/>
    <property type="match status" value="1"/>
</dbReference>